<feature type="compositionally biased region" description="Polar residues" evidence="1">
    <location>
        <begin position="17"/>
        <end position="29"/>
    </location>
</feature>
<reference evidence="2" key="1">
    <citation type="submission" date="2021-01" db="EMBL/GenBank/DDBJ databases">
        <authorList>
            <person name="Corre E."/>
            <person name="Pelletier E."/>
            <person name="Niang G."/>
            <person name="Scheremetjew M."/>
            <person name="Finn R."/>
            <person name="Kale V."/>
            <person name="Holt S."/>
            <person name="Cochrane G."/>
            <person name="Meng A."/>
            <person name="Brown T."/>
            <person name="Cohen L."/>
        </authorList>
    </citation>
    <scope>NUCLEOTIDE SEQUENCE</scope>
    <source>
        <strain evidence="2">10249 10 AB</strain>
    </source>
</reference>
<feature type="region of interest" description="Disordered" evidence="1">
    <location>
        <begin position="153"/>
        <end position="188"/>
    </location>
</feature>
<evidence type="ECO:0000313" key="2">
    <source>
        <dbReference type="EMBL" id="CAE0729915.1"/>
    </source>
</evidence>
<evidence type="ECO:0000256" key="1">
    <source>
        <dbReference type="SAM" id="MobiDB-lite"/>
    </source>
</evidence>
<organism evidence="2">
    <name type="scientific">Pseudo-nitzschia australis</name>
    <dbReference type="NCBI Taxonomy" id="44445"/>
    <lineage>
        <taxon>Eukaryota</taxon>
        <taxon>Sar</taxon>
        <taxon>Stramenopiles</taxon>
        <taxon>Ochrophyta</taxon>
        <taxon>Bacillariophyta</taxon>
        <taxon>Bacillariophyceae</taxon>
        <taxon>Bacillariophycidae</taxon>
        <taxon>Bacillariales</taxon>
        <taxon>Bacillariaceae</taxon>
        <taxon>Pseudo-nitzschia</taxon>
    </lineage>
</organism>
<feature type="compositionally biased region" description="Low complexity" evidence="1">
    <location>
        <begin position="176"/>
        <end position="186"/>
    </location>
</feature>
<accession>A0A7S4AX70</accession>
<sequence>MKTLQVTYGNGKKKESSQIQGGRSKQTKNPVGALLKRFVGRISKDKKNTKAKDIDVSNVLEKVLSNRVSNYEEEVDSMLPHTVPEILRVSPMHTSCEVTLIFSTDYEPEARYKISVNDGRDEETDESYHTVLNPSRSTRKKFWVYDDDSYDISETKSNDVTTQETSDYDDTRCDSDSPSSSDWDGSVYESSVRDNNAMWGADSDKEKQCVVDGCITLRKDYEYGRVGQDFFLNKDSINFESLFDASDSDEDDDGGTIVFFEGDSGETSNYHHHVSKANGFLNLTLDTALVEDTNSLSSIDDDHSIRSLVQTISF</sequence>
<dbReference type="AlphaFoldDB" id="A0A7S4AX70"/>
<proteinExistence type="predicted"/>
<feature type="region of interest" description="Disordered" evidence="1">
    <location>
        <begin position="1"/>
        <end position="30"/>
    </location>
</feature>
<gene>
    <name evidence="2" type="ORF">PAUS00366_LOCUS22700</name>
</gene>
<dbReference type="EMBL" id="HBIX01034723">
    <property type="protein sequence ID" value="CAE0729915.1"/>
    <property type="molecule type" value="Transcribed_RNA"/>
</dbReference>
<name>A0A7S4AX70_9STRA</name>
<protein>
    <submittedName>
        <fullName evidence="2">Uncharacterized protein</fullName>
    </submittedName>
</protein>